<proteinExistence type="predicted"/>
<sequence>MDKDKEEEGTGPDLASLPQERHIWRMPEFPPIPQGDFLRAEPFPSGSHRNISVPVQKLVHSSQGKGLGNISKTLTGGYELVLTHKELSGSGEDHKALRRMESIVFPRKDQKGKELVEETNYSIQRPEERVRNDPRFGEGRPNGISQIPLSSRGFQRQAQRTSEEEERFH</sequence>
<gene>
    <name evidence="2" type="ORF">O181_075149</name>
</gene>
<evidence type="ECO:0000313" key="2">
    <source>
        <dbReference type="EMBL" id="MBW0535434.1"/>
    </source>
</evidence>
<name>A0A9Q3IE59_9BASI</name>
<feature type="region of interest" description="Disordered" evidence="1">
    <location>
        <begin position="1"/>
        <end position="22"/>
    </location>
</feature>
<evidence type="ECO:0000313" key="3">
    <source>
        <dbReference type="Proteomes" id="UP000765509"/>
    </source>
</evidence>
<keyword evidence="3" id="KW-1185">Reference proteome</keyword>
<feature type="compositionally biased region" description="Polar residues" evidence="1">
    <location>
        <begin position="143"/>
        <end position="160"/>
    </location>
</feature>
<feature type="region of interest" description="Disordered" evidence="1">
    <location>
        <begin position="108"/>
        <end position="169"/>
    </location>
</feature>
<dbReference type="EMBL" id="AVOT02040229">
    <property type="protein sequence ID" value="MBW0535434.1"/>
    <property type="molecule type" value="Genomic_DNA"/>
</dbReference>
<reference evidence="2" key="1">
    <citation type="submission" date="2021-03" db="EMBL/GenBank/DDBJ databases">
        <title>Draft genome sequence of rust myrtle Austropuccinia psidii MF-1, a brazilian biotype.</title>
        <authorList>
            <person name="Quecine M.C."/>
            <person name="Pachon D.M.R."/>
            <person name="Bonatelli M.L."/>
            <person name="Correr F.H."/>
            <person name="Franceschini L.M."/>
            <person name="Leite T.F."/>
            <person name="Margarido G.R.A."/>
            <person name="Almeida C.A."/>
            <person name="Ferrarezi J.A."/>
            <person name="Labate C.A."/>
        </authorList>
    </citation>
    <scope>NUCLEOTIDE SEQUENCE</scope>
    <source>
        <strain evidence="2">MF-1</strain>
    </source>
</reference>
<organism evidence="2 3">
    <name type="scientific">Austropuccinia psidii MF-1</name>
    <dbReference type="NCBI Taxonomy" id="1389203"/>
    <lineage>
        <taxon>Eukaryota</taxon>
        <taxon>Fungi</taxon>
        <taxon>Dikarya</taxon>
        <taxon>Basidiomycota</taxon>
        <taxon>Pucciniomycotina</taxon>
        <taxon>Pucciniomycetes</taxon>
        <taxon>Pucciniales</taxon>
        <taxon>Sphaerophragmiaceae</taxon>
        <taxon>Austropuccinia</taxon>
    </lineage>
</organism>
<accession>A0A9Q3IE59</accession>
<dbReference type="AlphaFoldDB" id="A0A9Q3IE59"/>
<protein>
    <submittedName>
        <fullName evidence="2">Uncharacterized protein</fullName>
    </submittedName>
</protein>
<evidence type="ECO:0000256" key="1">
    <source>
        <dbReference type="SAM" id="MobiDB-lite"/>
    </source>
</evidence>
<dbReference type="Proteomes" id="UP000765509">
    <property type="component" value="Unassembled WGS sequence"/>
</dbReference>
<feature type="compositionally biased region" description="Basic and acidic residues" evidence="1">
    <location>
        <begin position="125"/>
        <end position="138"/>
    </location>
</feature>
<comment type="caution">
    <text evidence="2">The sequence shown here is derived from an EMBL/GenBank/DDBJ whole genome shotgun (WGS) entry which is preliminary data.</text>
</comment>